<sequence length="790" mass="90088">MEGARKMDSRRRCFSDGKDDDDVSVIAVIGKENDRSSGQQPYEKPERKEEDRQVFELSDERCKMALRKQLDLQSLSAEQENALEDRDGMEILQKLPPDTLVIKQEKKYKDDSDYVRDSTETSSGGSTSGSGATKVRRIHRTTRKIRGTGEVRRNPIRVTKKDKNFSRPRQRLLSAKRKELLLHSEPVKRGKSSTMPYMNTRSVTRKMYNVGATYQAPTIRDETEWKEWPVHGMHERPVYHPQVGLAAEYLGRYFTSLDGFSYREIIDRPDIEVVSVDPHCDFLPSSTEKKRVKKTKPNRISSNPKNAKTVFSESHDRSKSFERCMHESFHCVLGYCSQVMTPAYKTNVEWKINMLNSNKNLSNTTKEAEKQSCMANIVEQSSRSESCVSFKENFQRPVEENKFLDNYTVAMFPRNTKTFSQVPKTRLFPAQKVYVANSQKSIAFTNLKTFQGGQIKIQEMVRPSKNPFILVNPPDVKKMQLLQPVTNNINIIKMEESSTTEETLGELSSIYENVSSEETVKQTPAKRGSKVEFTVTKYLLDNTQCSKFQIGKASNSNEEKLCYEASGKELNLKTIPGGLNKSWSTSEASEIARILSEYNKSNMKKPAIENQSFYSNVKNIRVKELCKKDENAKQSAQDGPSDRNVNITFPEGKWRRFHLTVEKLKDLKTNSNKKRLSPGIQNRQSLFKIDQATGESSSERNINIPMQLEMIQRGQSSTVSLERKEIASTVNSCPDTSKTKAQSLQELLENTAMLYCAATGTHQDDLANYIDSLDATQSIQWLEDCNNLIV</sequence>
<dbReference type="Proteomes" id="UP001642520">
    <property type="component" value="Unassembled WGS sequence"/>
</dbReference>
<feature type="compositionally biased region" description="Low complexity" evidence="1">
    <location>
        <begin position="120"/>
        <end position="133"/>
    </location>
</feature>
<proteinExistence type="predicted"/>
<protein>
    <submittedName>
        <fullName evidence="2">Uncharacterized protein</fullName>
    </submittedName>
</protein>
<feature type="compositionally biased region" description="Polar residues" evidence="1">
    <location>
        <begin position="298"/>
        <end position="312"/>
    </location>
</feature>
<feature type="compositionally biased region" description="Basic and acidic residues" evidence="1">
    <location>
        <begin position="103"/>
        <end position="119"/>
    </location>
</feature>
<comment type="caution">
    <text evidence="2">The sequence shown here is derived from an EMBL/GenBank/DDBJ whole genome shotgun (WGS) entry which is preliminary data.</text>
</comment>
<evidence type="ECO:0000313" key="3">
    <source>
        <dbReference type="Proteomes" id="UP001642520"/>
    </source>
</evidence>
<name>A0ABP1NME9_XYLVO</name>
<feature type="compositionally biased region" description="Basic and acidic residues" evidence="1">
    <location>
        <begin position="43"/>
        <end position="54"/>
    </location>
</feature>
<reference evidence="2 3" key="1">
    <citation type="submission" date="2024-08" db="EMBL/GenBank/DDBJ databases">
        <authorList>
            <person name="Will J Nash"/>
            <person name="Angela Man"/>
            <person name="Seanna McTaggart"/>
            <person name="Kendall Baker"/>
            <person name="Tom Barker"/>
            <person name="Leah Catchpole"/>
            <person name="Alex Durrant"/>
            <person name="Karim Gharbi"/>
            <person name="Naomi Irish"/>
            <person name="Gemy Kaithakottil"/>
            <person name="Debby Ku"/>
            <person name="Aaliyah Providence"/>
            <person name="Felix Shaw"/>
            <person name="David Swarbreck"/>
            <person name="Chris Watkins"/>
            <person name="Ann M. McCartney"/>
            <person name="Giulio Formenti"/>
            <person name="Alice Mouton"/>
            <person name="Noel Vella"/>
            <person name="Bjorn M von Reumont"/>
            <person name="Adriana Vella"/>
            <person name="Wilfried Haerty"/>
        </authorList>
    </citation>
    <scope>NUCLEOTIDE SEQUENCE [LARGE SCALE GENOMIC DNA]</scope>
</reference>
<accession>A0ABP1NME9</accession>
<feature type="region of interest" description="Disordered" evidence="1">
    <location>
        <begin position="29"/>
        <end position="54"/>
    </location>
</feature>
<feature type="region of interest" description="Disordered" evidence="1">
    <location>
        <begin position="291"/>
        <end position="312"/>
    </location>
</feature>
<gene>
    <name evidence="2" type="ORF">XYLVIOL_LOCUS5434</name>
</gene>
<dbReference type="EMBL" id="CAXAJV020001292">
    <property type="protein sequence ID" value="CAL7942200.1"/>
    <property type="molecule type" value="Genomic_DNA"/>
</dbReference>
<evidence type="ECO:0000256" key="1">
    <source>
        <dbReference type="SAM" id="MobiDB-lite"/>
    </source>
</evidence>
<evidence type="ECO:0000313" key="2">
    <source>
        <dbReference type="EMBL" id="CAL7942200.1"/>
    </source>
</evidence>
<organism evidence="2 3">
    <name type="scientific">Xylocopa violacea</name>
    <name type="common">Violet carpenter bee</name>
    <name type="synonym">Apis violacea</name>
    <dbReference type="NCBI Taxonomy" id="135666"/>
    <lineage>
        <taxon>Eukaryota</taxon>
        <taxon>Metazoa</taxon>
        <taxon>Ecdysozoa</taxon>
        <taxon>Arthropoda</taxon>
        <taxon>Hexapoda</taxon>
        <taxon>Insecta</taxon>
        <taxon>Pterygota</taxon>
        <taxon>Neoptera</taxon>
        <taxon>Endopterygota</taxon>
        <taxon>Hymenoptera</taxon>
        <taxon>Apocrita</taxon>
        <taxon>Aculeata</taxon>
        <taxon>Apoidea</taxon>
        <taxon>Anthophila</taxon>
        <taxon>Apidae</taxon>
        <taxon>Xylocopa</taxon>
        <taxon>Xylocopa</taxon>
    </lineage>
</organism>
<keyword evidence="3" id="KW-1185">Reference proteome</keyword>
<feature type="region of interest" description="Disordered" evidence="1">
    <location>
        <begin position="103"/>
        <end position="136"/>
    </location>
</feature>